<dbReference type="Pfam" id="PF05193">
    <property type="entry name" value="Peptidase_M16_C"/>
    <property type="match status" value="1"/>
</dbReference>
<dbReference type="STRING" id="595528.A0A0D2VQ60"/>
<feature type="region of interest" description="Disordered" evidence="7">
    <location>
        <begin position="1237"/>
        <end position="1348"/>
    </location>
</feature>
<feature type="domain" description="Peptidase M16 N-terminal" evidence="8">
    <location>
        <begin position="177"/>
        <end position="312"/>
    </location>
</feature>
<dbReference type="InterPro" id="IPR007863">
    <property type="entry name" value="Peptidase_M16_C"/>
</dbReference>
<sequence length="1496" mass="162599">MQMLRLPGGPLSVSACTVKSASDPYDYRTIRLPNGLVALLIHDPHGAPAASGASPTAANGNADAASGAGAPGSSSAVSADPGKRAKPATTASSSDPQGTAMMQVDDDGDDDDDEFETESDEGQSGSSSDDDDDDDDDQDSEDEDEDQDEPEERQEDSDEESAGHHRRRKTGDTDAQEAKRRSAAAMCVGVGSFSDPPEVQGLAHFLEHMLFMGSERFPDENAFDAFIRKNGGSDNASTECENTIFQFDIGPEHFHTALDIFAQFFVQPLMKADTMERERNAVDTEFAMAESSDSSRKLQFLCSAGRSGHPVSQFSWGNAKSLLEMPVSQGIDVREQLVAFHKKHYHAGVMRLCLLGQASLDTMEGWVREIFAAIPPSPMEAYAPLAAALQLPLPENGNAEDAHAAGLGLPVLAPMHAHASLLGSPPPFGGPWDAFTPETFCTVSYAEPIKQLHELNLTWLLPPLSHAYRAKPLYYISELVGHEGPGSIYSQLTQLGWASALYAGNGGTGYEANSSFYTFDCTVVLTDSGVEHIPEILLFIFQYLQLLRDEGPLQRLFAEQQAIAAMSFRFGEPIEPIDYVEMLSGNMQYFPEEDVVCGSDLYFDFDPAAINSILDMLAPQTARIFILSNRAAHFAQLFHGGHAGGAPAAEGETRVDTQFESIEPWFKLPYTTRPLPEAWIEQWSNCGRHPSFFLPPANAFIATDFNLVTGDENQVQVRAADYMQHLPSRLLPSTQAAAHLATARAAQAATTTVVPPTAVSSPAGSTSKNEPSCVTSMDVDGQSQPVDQPRPPLYPVLISQTALWNLWHRRDTVFGLPRASVYMHITGPGFNQTARQVVLTDLHVTVLDTITKQFSYAADVAEVSFSLQHVRQGLFLKVTGFSHKLPVLFERLIQCIANVGMSIRDEDFELARNRMLRRYQNASIKPDKLARTLRLDLLQQRRFTIAERVLHLEGGAAETVLMSRNARNEQVEAEHVASFGRPGLSSTHDDTVAAVTLTELRDHITASLARIFCDVLVQGNMNCNQALALMASYREALHPVRAVSPATPSSSTTSGMDCSQSPASANLEQTAHAAAAAAATIPAIPARMTPRDFPQDCTTVLPPGSIYLRTRGQNPNDDNSVVEVYYQCASLPFREVTVSVLLECLMEEPCFDVLRTKEQLGYDVSCCCRYTGGITGFGFQVQAQSSKFTVAHIDSRVETFIREVYLPQLEGAVRGWDAKYNPRPVITSVAPARAASKGVKRIATKRGSPARSGAATTTRKPLASAVRTSAASTRSHVKVGAGRASGAKAAKSTSSKVDSAKAQPTESDDDDDDDDDDDNDDEEEDDDASDTDASASGKNDGAPASAKHDAEMCANFESHRAALISNKLQQVMSLTEEVDRNWNEVADRDYLYDRLERESAELQTITPHEVLAFVKQYLVPSSQRRKCTVMVVGKSELTNDEDGRLCIAAINQAEAALPLEARAPVVTHLTEQSMFAFKELQSVTPAVSSLHSLLLP</sequence>
<dbReference type="InterPro" id="IPR054734">
    <property type="entry name" value="PqqF-like_C_4"/>
</dbReference>
<comment type="similarity">
    <text evidence="1">Belongs to the peptidase M16 family.</text>
</comment>
<dbReference type="SUPFAM" id="SSF63411">
    <property type="entry name" value="LuxS/MPP-like metallohydrolase"/>
    <property type="match status" value="5"/>
</dbReference>
<keyword evidence="5" id="KW-0862">Zinc</keyword>
<dbReference type="EMBL" id="KE346364">
    <property type="protein sequence ID" value="KJE92712.1"/>
    <property type="molecule type" value="Genomic_DNA"/>
</dbReference>
<feature type="compositionally biased region" description="Basic and acidic residues" evidence="7">
    <location>
        <begin position="170"/>
        <end position="180"/>
    </location>
</feature>
<evidence type="ECO:0000256" key="3">
    <source>
        <dbReference type="ARBA" id="ARBA00022723"/>
    </source>
</evidence>
<dbReference type="MEROPS" id="M16.005"/>
<keyword evidence="13" id="KW-1185">Reference proteome</keyword>
<evidence type="ECO:0000259" key="9">
    <source>
        <dbReference type="Pfam" id="PF05193"/>
    </source>
</evidence>
<evidence type="ECO:0000256" key="1">
    <source>
        <dbReference type="ARBA" id="ARBA00007261"/>
    </source>
</evidence>
<evidence type="ECO:0000256" key="4">
    <source>
        <dbReference type="ARBA" id="ARBA00022801"/>
    </source>
</evidence>
<keyword evidence="6" id="KW-0482">Metalloprotease</keyword>
<dbReference type="InterPro" id="IPR011249">
    <property type="entry name" value="Metalloenz_LuxS/M16"/>
</dbReference>
<dbReference type="eggNOG" id="KOG0959">
    <property type="taxonomic scope" value="Eukaryota"/>
</dbReference>
<dbReference type="Gene3D" id="3.30.830.10">
    <property type="entry name" value="Metalloenzyme, LuxS/M16 peptidase-like"/>
    <property type="match status" value="5"/>
</dbReference>
<keyword evidence="2" id="KW-0645">Protease</keyword>
<dbReference type="RefSeq" id="XP_004363355.2">
    <property type="nucleotide sequence ID" value="XM_004363298.2"/>
</dbReference>
<dbReference type="PhylomeDB" id="A0A0D2VQ60"/>
<accession>A0A0D2VQ60</accession>
<feature type="compositionally biased region" description="Acidic residues" evidence="7">
    <location>
        <begin position="128"/>
        <end position="160"/>
    </location>
</feature>
<feature type="region of interest" description="Disordered" evidence="7">
    <location>
        <begin position="45"/>
        <end position="180"/>
    </location>
</feature>
<feature type="domain" description="Coenzyme PQQ synthesis protein F-like C-terminal lobe" evidence="11">
    <location>
        <begin position="1141"/>
        <end position="1204"/>
    </location>
</feature>
<evidence type="ECO:0000313" key="12">
    <source>
        <dbReference type="EMBL" id="KJE92712.1"/>
    </source>
</evidence>
<dbReference type="Pfam" id="PF16187">
    <property type="entry name" value="Peptidase_M16_M"/>
    <property type="match status" value="2"/>
</dbReference>
<keyword evidence="4" id="KW-0378">Hydrolase</keyword>
<name>A0A0D2VQ60_CAPO3</name>
<dbReference type="InterPro" id="IPR032632">
    <property type="entry name" value="Peptidase_M16_M"/>
</dbReference>
<feature type="region of interest" description="Disordered" evidence="7">
    <location>
        <begin position="753"/>
        <end position="786"/>
    </location>
</feature>
<dbReference type="InterPro" id="IPR011765">
    <property type="entry name" value="Pept_M16_N"/>
</dbReference>
<organism evidence="12 13">
    <name type="scientific">Capsaspora owczarzaki (strain ATCC 30864)</name>
    <dbReference type="NCBI Taxonomy" id="595528"/>
    <lineage>
        <taxon>Eukaryota</taxon>
        <taxon>Filasterea</taxon>
        <taxon>Capsaspora</taxon>
    </lineage>
</organism>
<feature type="compositionally biased region" description="Low complexity" evidence="7">
    <location>
        <begin position="753"/>
        <end position="767"/>
    </location>
</feature>
<evidence type="ECO:0000256" key="2">
    <source>
        <dbReference type="ARBA" id="ARBA00022670"/>
    </source>
</evidence>
<feature type="compositionally biased region" description="Low complexity" evidence="7">
    <location>
        <begin position="47"/>
        <end position="80"/>
    </location>
</feature>
<dbReference type="PANTHER" id="PTHR43690">
    <property type="entry name" value="NARDILYSIN"/>
    <property type="match status" value="1"/>
</dbReference>
<feature type="domain" description="Peptidase M16 middle/third" evidence="10">
    <location>
        <begin position="788"/>
        <end position="948"/>
    </location>
</feature>
<dbReference type="InterPro" id="IPR050626">
    <property type="entry name" value="Peptidase_M16"/>
</dbReference>
<dbReference type="GO" id="GO:0046872">
    <property type="term" value="F:metal ion binding"/>
    <property type="evidence" value="ECO:0007669"/>
    <property type="project" value="UniProtKB-KW"/>
</dbReference>
<dbReference type="PROSITE" id="PS51257">
    <property type="entry name" value="PROKAR_LIPOPROTEIN"/>
    <property type="match status" value="1"/>
</dbReference>
<dbReference type="PROSITE" id="PS00143">
    <property type="entry name" value="INSULINASE"/>
    <property type="match status" value="1"/>
</dbReference>
<dbReference type="GO" id="GO:0006508">
    <property type="term" value="P:proteolysis"/>
    <property type="evidence" value="ECO:0007669"/>
    <property type="project" value="UniProtKB-KW"/>
</dbReference>
<dbReference type="FunFam" id="3.30.830.10:FF:000027">
    <property type="entry name" value="nardilysin isoform X1"/>
    <property type="match status" value="1"/>
</dbReference>
<feature type="compositionally biased region" description="Acidic residues" evidence="7">
    <location>
        <begin position="1306"/>
        <end position="1330"/>
    </location>
</feature>
<reference evidence="13" key="1">
    <citation type="submission" date="2011-02" db="EMBL/GenBank/DDBJ databases">
        <title>The Genome Sequence of Capsaspora owczarzaki ATCC 30864.</title>
        <authorList>
            <person name="Russ C."/>
            <person name="Cuomo C."/>
            <person name="Burger G."/>
            <person name="Gray M.W."/>
            <person name="Holland P.W.H."/>
            <person name="King N."/>
            <person name="Lang F.B.F."/>
            <person name="Roger A.J."/>
            <person name="Ruiz-Trillo I."/>
            <person name="Young S.K."/>
            <person name="Zeng Q."/>
            <person name="Gargeya S."/>
            <person name="Alvarado L."/>
            <person name="Berlin A."/>
            <person name="Chapman S.B."/>
            <person name="Chen Z."/>
            <person name="Freedman E."/>
            <person name="Gellesch M."/>
            <person name="Goldberg J."/>
            <person name="Griggs A."/>
            <person name="Gujja S."/>
            <person name="Heilman E."/>
            <person name="Heiman D."/>
            <person name="Howarth C."/>
            <person name="Mehta T."/>
            <person name="Neiman D."/>
            <person name="Pearson M."/>
            <person name="Roberts A."/>
            <person name="Saif S."/>
            <person name="Shea T."/>
            <person name="Shenoy N."/>
            <person name="Sisk P."/>
            <person name="Stolte C."/>
            <person name="Sykes S."/>
            <person name="White J."/>
            <person name="Yandava C."/>
            <person name="Haas B."/>
            <person name="Nusbaum C."/>
            <person name="Birren B."/>
        </authorList>
    </citation>
    <scope>NUCLEOTIDE SEQUENCE</scope>
    <source>
        <strain evidence="13">ATCC 30864</strain>
    </source>
</reference>
<evidence type="ECO:0000256" key="7">
    <source>
        <dbReference type="SAM" id="MobiDB-lite"/>
    </source>
</evidence>
<evidence type="ECO:0000256" key="6">
    <source>
        <dbReference type="ARBA" id="ARBA00023049"/>
    </source>
</evidence>
<feature type="compositionally biased region" description="Polar residues" evidence="7">
    <location>
        <begin position="768"/>
        <end position="786"/>
    </location>
</feature>
<proteinExistence type="inferred from homology"/>
<dbReference type="InParanoid" id="A0A0D2VQ60"/>
<dbReference type="GO" id="GO:0005737">
    <property type="term" value="C:cytoplasm"/>
    <property type="evidence" value="ECO:0007669"/>
    <property type="project" value="UniProtKB-ARBA"/>
</dbReference>
<dbReference type="OrthoDB" id="4953at2759"/>
<dbReference type="GO" id="GO:0004222">
    <property type="term" value="F:metalloendopeptidase activity"/>
    <property type="evidence" value="ECO:0007669"/>
    <property type="project" value="InterPro"/>
</dbReference>
<feature type="domain" description="Peptidase M16 C-terminal" evidence="9">
    <location>
        <begin position="334"/>
        <end position="561"/>
    </location>
</feature>
<feature type="compositionally biased region" description="Acidic residues" evidence="7">
    <location>
        <begin position="104"/>
        <end position="121"/>
    </location>
</feature>
<evidence type="ECO:0000259" key="8">
    <source>
        <dbReference type="Pfam" id="PF00675"/>
    </source>
</evidence>
<feature type="compositionally biased region" description="Low complexity" evidence="7">
    <location>
        <begin position="1263"/>
        <end position="1302"/>
    </location>
</feature>
<keyword evidence="3" id="KW-0479">Metal-binding</keyword>
<protein>
    <submittedName>
        <fullName evidence="12">Nardilysin</fullName>
    </submittedName>
</protein>
<evidence type="ECO:0000313" key="13">
    <source>
        <dbReference type="Proteomes" id="UP000008743"/>
    </source>
</evidence>
<dbReference type="InterPro" id="IPR001431">
    <property type="entry name" value="Pept_M16_Zn_BS"/>
</dbReference>
<evidence type="ECO:0000259" key="10">
    <source>
        <dbReference type="Pfam" id="PF16187"/>
    </source>
</evidence>
<dbReference type="Pfam" id="PF22456">
    <property type="entry name" value="PqqF-like_C_4"/>
    <property type="match status" value="1"/>
</dbReference>
<dbReference type="PANTHER" id="PTHR43690:SF18">
    <property type="entry name" value="INSULIN-DEGRADING ENZYME-RELATED"/>
    <property type="match status" value="1"/>
</dbReference>
<dbReference type="Proteomes" id="UP000008743">
    <property type="component" value="Unassembled WGS sequence"/>
</dbReference>
<gene>
    <name evidence="12" type="ORF">CAOG_003627</name>
</gene>
<evidence type="ECO:0000256" key="5">
    <source>
        <dbReference type="ARBA" id="ARBA00022833"/>
    </source>
</evidence>
<dbReference type="Pfam" id="PF00675">
    <property type="entry name" value="Peptidase_M16"/>
    <property type="match status" value="1"/>
</dbReference>
<feature type="domain" description="Peptidase M16 middle/third" evidence="10">
    <location>
        <begin position="568"/>
        <end position="711"/>
    </location>
</feature>
<dbReference type="FunFam" id="3.30.830.10:FF:000005">
    <property type="entry name" value="nardilysin isoform X1"/>
    <property type="match status" value="1"/>
</dbReference>
<evidence type="ECO:0000259" key="11">
    <source>
        <dbReference type="Pfam" id="PF22456"/>
    </source>
</evidence>